<evidence type="ECO:0000313" key="1">
    <source>
        <dbReference type="EMBL" id="KAK7482829.1"/>
    </source>
</evidence>
<reference evidence="1 2" key="1">
    <citation type="journal article" date="2023" name="Sci. Data">
        <title>Genome assembly of the Korean intertidal mud-creeper Batillaria attramentaria.</title>
        <authorList>
            <person name="Patra A.K."/>
            <person name="Ho P.T."/>
            <person name="Jun S."/>
            <person name="Lee S.J."/>
            <person name="Kim Y."/>
            <person name="Won Y.J."/>
        </authorList>
    </citation>
    <scope>NUCLEOTIDE SEQUENCE [LARGE SCALE GENOMIC DNA]</scope>
    <source>
        <strain evidence="1">Wonlab-2016</strain>
    </source>
</reference>
<name>A0ABD0K686_9CAEN</name>
<dbReference type="AlphaFoldDB" id="A0ABD0K686"/>
<accession>A0ABD0K686</accession>
<comment type="caution">
    <text evidence="1">The sequence shown here is derived from an EMBL/GenBank/DDBJ whole genome shotgun (WGS) entry which is preliminary data.</text>
</comment>
<gene>
    <name evidence="1" type="ORF">BaRGS_00025995</name>
</gene>
<proteinExistence type="predicted"/>
<dbReference type="EMBL" id="JACVVK020000238">
    <property type="protein sequence ID" value="KAK7482829.1"/>
    <property type="molecule type" value="Genomic_DNA"/>
</dbReference>
<protein>
    <submittedName>
        <fullName evidence="1">Uncharacterized protein</fullName>
    </submittedName>
</protein>
<keyword evidence="2" id="KW-1185">Reference proteome</keyword>
<dbReference type="Proteomes" id="UP001519460">
    <property type="component" value="Unassembled WGS sequence"/>
</dbReference>
<organism evidence="1 2">
    <name type="scientific">Batillaria attramentaria</name>
    <dbReference type="NCBI Taxonomy" id="370345"/>
    <lineage>
        <taxon>Eukaryota</taxon>
        <taxon>Metazoa</taxon>
        <taxon>Spiralia</taxon>
        <taxon>Lophotrochozoa</taxon>
        <taxon>Mollusca</taxon>
        <taxon>Gastropoda</taxon>
        <taxon>Caenogastropoda</taxon>
        <taxon>Sorbeoconcha</taxon>
        <taxon>Cerithioidea</taxon>
        <taxon>Batillariidae</taxon>
        <taxon>Batillaria</taxon>
    </lineage>
</organism>
<evidence type="ECO:0000313" key="2">
    <source>
        <dbReference type="Proteomes" id="UP001519460"/>
    </source>
</evidence>
<sequence>MEIGLSRPAPAASRAVVVVVPGATSLTHFGLLNTSDLTAWVAHKTPPSGPSENQSDDVICFGRDLWRSALFGLTRARATALVVVWCGSVFDQVRLVFCFDVSSCFRCTPQEVMDGSLLFEVTSVW</sequence>